<sequence>MPLRSYPSIPIHLRLKRYFHRSTRRYEGNYYEVLQITTTATQGEVKKAFYALSKAHHPDRNPTDPQASAKFIALSTAYSVLGTPSKRASYDLTILPASQAQSQYSPVQRGSYSSTNPAGGRSPSGLSRRRTRFCGPPPSFHRNGGWGEFAEKRRGASVSPARDKKKQANPAHSETYGELRSNQGYNQLKPDDVTHFDKASHLRTHENQQKRQTRSKRDVEDSEVEYARGIAGPFITVVGILSVGFCLPIALMATVQTS</sequence>
<evidence type="ECO:0000256" key="2">
    <source>
        <dbReference type="SAM" id="Phobius"/>
    </source>
</evidence>
<evidence type="ECO:0000259" key="3">
    <source>
        <dbReference type="PROSITE" id="PS50076"/>
    </source>
</evidence>
<dbReference type="Pfam" id="PF00226">
    <property type="entry name" value="DnaJ"/>
    <property type="match status" value="1"/>
</dbReference>
<accession>A0A9W4D2J5</accession>
<dbReference type="EMBL" id="CAJHIT010000002">
    <property type="protein sequence ID" value="CAD6500130.1"/>
    <property type="molecule type" value="Genomic_DNA"/>
</dbReference>
<feature type="compositionally biased region" description="Basic and acidic residues" evidence="1">
    <location>
        <begin position="189"/>
        <end position="219"/>
    </location>
</feature>
<dbReference type="SMART" id="SM00271">
    <property type="entry name" value="DnaJ"/>
    <property type="match status" value="1"/>
</dbReference>
<proteinExistence type="predicted"/>
<dbReference type="PANTHER" id="PTHR44873:SF1">
    <property type="entry name" value="DNAJ HOMOLOG SUBFAMILY C MEMBER 30, MITOCHONDRIAL"/>
    <property type="match status" value="1"/>
</dbReference>
<dbReference type="PROSITE" id="PS50076">
    <property type="entry name" value="DNAJ_2"/>
    <property type="match status" value="1"/>
</dbReference>
<feature type="region of interest" description="Disordered" evidence="1">
    <location>
        <begin position="99"/>
        <end position="221"/>
    </location>
</feature>
<dbReference type="PANTHER" id="PTHR44873">
    <property type="entry name" value="DNAJ HOMOLOG SUBFAMILY C MEMBER 30, MITOCHONDRIAL"/>
    <property type="match status" value="1"/>
</dbReference>
<dbReference type="AlphaFoldDB" id="A0A9W4D2J5"/>
<evidence type="ECO:0000313" key="5">
    <source>
        <dbReference type="Proteomes" id="UP000683417"/>
    </source>
</evidence>
<evidence type="ECO:0000313" key="4">
    <source>
        <dbReference type="EMBL" id="CAD6500130.1"/>
    </source>
</evidence>
<protein>
    <submittedName>
        <fullName evidence="4">BgTH12-04233</fullName>
    </submittedName>
</protein>
<feature type="compositionally biased region" description="Polar residues" evidence="1">
    <location>
        <begin position="99"/>
        <end position="117"/>
    </location>
</feature>
<dbReference type="InterPro" id="IPR053025">
    <property type="entry name" value="Mito_ATP_Synthase-Asso"/>
</dbReference>
<keyword evidence="2" id="KW-0812">Transmembrane</keyword>
<name>A0A9W4D2J5_BLUGR</name>
<evidence type="ECO:0000256" key="1">
    <source>
        <dbReference type="SAM" id="MobiDB-lite"/>
    </source>
</evidence>
<comment type="caution">
    <text evidence="4">The sequence shown here is derived from an EMBL/GenBank/DDBJ whole genome shotgun (WGS) entry which is preliminary data.</text>
</comment>
<reference evidence="4" key="1">
    <citation type="submission" date="2020-10" db="EMBL/GenBank/DDBJ databases">
        <authorList>
            <person name="Muller C M."/>
        </authorList>
    </citation>
    <scope>NUCLEOTIDE SEQUENCE</scope>
    <source>
        <strain evidence="4">THUN-12</strain>
    </source>
</reference>
<dbReference type="CDD" id="cd06257">
    <property type="entry name" value="DnaJ"/>
    <property type="match status" value="1"/>
</dbReference>
<gene>
    <name evidence="4" type="ORF">BGTH12_LOCUS1488</name>
</gene>
<feature type="domain" description="J" evidence="3">
    <location>
        <begin position="29"/>
        <end position="94"/>
    </location>
</feature>
<keyword evidence="2" id="KW-1133">Transmembrane helix</keyword>
<feature type="transmembrane region" description="Helical" evidence="2">
    <location>
        <begin position="234"/>
        <end position="255"/>
    </location>
</feature>
<organism evidence="4 5">
    <name type="scientific">Blumeria graminis f. sp. triticale</name>
    <dbReference type="NCBI Taxonomy" id="1689686"/>
    <lineage>
        <taxon>Eukaryota</taxon>
        <taxon>Fungi</taxon>
        <taxon>Dikarya</taxon>
        <taxon>Ascomycota</taxon>
        <taxon>Pezizomycotina</taxon>
        <taxon>Leotiomycetes</taxon>
        <taxon>Erysiphales</taxon>
        <taxon>Erysiphaceae</taxon>
        <taxon>Blumeria</taxon>
    </lineage>
</organism>
<keyword evidence="2" id="KW-0472">Membrane</keyword>
<dbReference type="Proteomes" id="UP000683417">
    <property type="component" value="Unassembled WGS sequence"/>
</dbReference>
<dbReference type="InterPro" id="IPR001623">
    <property type="entry name" value="DnaJ_domain"/>
</dbReference>